<evidence type="ECO:0000256" key="3">
    <source>
        <dbReference type="ARBA" id="ARBA00053082"/>
    </source>
</evidence>
<sequence length="123" mass="13548">MAAFEVVAKQFVTHYYTTFDGDRKSLGALYRDNSMLTFESAQSLGTGSIVEKLANLPFQKVQHQVTTIDAQPAASNSIFILVTGQLLVDDSEHPLGYSQAFQLTQDPAGSWFVQNDVFKLNLG</sequence>
<comment type="subcellular location">
    <subcellularLocation>
        <location evidence="4">Cytoplasm</location>
    </subcellularLocation>
    <subcellularLocation>
        <location evidence="4">Nucleus</location>
    </subcellularLocation>
</comment>
<dbReference type="CDD" id="cd00780">
    <property type="entry name" value="NTF2"/>
    <property type="match status" value="1"/>
</dbReference>
<dbReference type="GO" id="GO:0051028">
    <property type="term" value="P:mRNA transport"/>
    <property type="evidence" value="ECO:0007669"/>
    <property type="project" value="UniProtKB-UniRule"/>
</dbReference>
<accession>A0AAJ0MCV5</accession>
<comment type="function">
    <text evidence="4">Has a role in nuclear-cytoplasmic transport of proteins and mRNAs.</text>
</comment>
<evidence type="ECO:0000313" key="7">
    <source>
        <dbReference type="Proteomes" id="UP001275084"/>
    </source>
</evidence>
<dbReference type="AlphaFoldDB" id="A0AAJ0MCV5"/>
<evidence type="ECO:0000256" key="1">
    <source>
        <dbReference type="ARBA" id="ARBA00022490"/>
    </source>
</evidence>
<gene>
    <name evidence="6" type="ORF">B0T25DRAFT_254186</name>
</gene>
<dbReference type="FunFam" id="3.10.450.50:FF:000005">
    <property type="entry name" value="Nuclear transport factor 2"/>
    <property type="match status" value="1"/>
</dbReference>
<dbReference type="SUPFAM" id="SSF54427">
    <property type="entry name" value="NTF2-like"/>
    <property type="match status" value="1"/>
</dbReference>
<evidence type="ECO:0000256" key="2">
    <source>
        <dbReference type="ARBA" id="ARBA00026247"/>
    </source>
</evidence>
<organism evidence="6 7">
    <name type="scientific">Lasiosphaeria hispida</name>
    <dbReference type="NCBI Taxonomy" id="260671"/>
    <lineage>
        <taxon>Eukaryota</taxon>
        <taxon>Fungi</taxon>
        <taxon>Dikarya</taxon>
        <taxon>Ascomycota</taxon>
        <taxon>Pezizomycotina</taxon>
        <taxon>Sordariomycetes</taxon>
        <taxon>Sordariomycetidae</taxon>
        <taxon>Sordariales</taxon>
        <taxon>Lasiosphaeriaceae</taxon>
        <taxon>Lasiosphaeria</taxon>
    </lineage>
</organism>
<feature type="domain" description="NTF2" evidence="5">
    <location>
        <begin position="7"/>
        <end position="120"/>
    </location>
</feature>
<dbReference type="Gene3D" id="3.10.450.50">
    <property type="match status" value="1"/>
</dbReference>
<name>A0AAJ0MCV5_9PEZI</name>
<evidence type="ECO:0000259" key="5">
    <source>
        <dbReference type="PROSITE" id="PS50177"/>
    </source>
</evidence>
<protein>
    <recommendedName>
        <fullName evidence="2 4">Nuclear transport factor 2</fullName>
        <shortName evidence="4">NTF-2</shortName>
    </recommendedName>
</protein>
<dbReference type="InterPro" id="IPR032710">
    <property type="entry name" value="NTF2-like_dom_sf"/>
</dbReference>
<comment type="caution">
    <text evidence="6">The sequence shown here is derived from an EMBL/GenBank/DDBJ whole genome shotgun (WGS) entry which is preliminary data.</text>
</comment>
<keyword evidence="4" id="KW-0813">Transport</keyword>
<dbReference type="GO" id="GO:0005737">
    <property type="term" value="C:cytoplasm"/>
    <property type="evidence" value="ECO:0007669"/>
    <property type="project" value="UniProtKB-SubCell"/>
</dbReference>
<dbReference type="InterPro" id="IPR002075">
    <property type="entry name" value="NTF2_dom"/>
</dbReference>
<evidence type="ECO:0000313" key="6">
    <source>
        <dbReference type="EMBL" id="KAK3349976.1"/>
    </source>
</evidence>
<keyword evidence="1 4" id="KW-0963">Cytoplasm</keyword>
<dbReference type="PROSITE" id="PS50177">
    <property type="entry name" value="NTF2_DOMAIN"/>
    <property type="match status" value="1"/>
</dbReference>
<dbReference type="GO" id="GO:0005635">
    <property type="term" value="C:nuclear envelope"/>
    <property type="evidence" value="ECO:0007669"/>
    <property type="project" value="UniProtKB-ARBA"/>
</dbReference>
<keyword evidence="4" id="KW-0539">Nucleus</keyword>
<dbReference type="GO" id="GO:0006606">
    <property type="term" value="P:protein import into nucleus"/>
    <property type="evidence" value="ECO:0007669"/>
    <property type="project" value="UniProtKB-ARBA"/>
</dbReference>
<proteinExistence type="predicted"/>
<dbReference type="Proteomes" id="UP001275084">
    <property type="component" value="Unassembled WGS sequence"/>
</dbReference>
<keyword evidence="7" id="KW-1185">Reference proteome</keyword>
<reference evidence="6" key="1">
    <citation type="journal article" date="2023" name="Mol. Phylogenet. Evol.">
        <title>Genome-scale phylogeny and comparative genomics of the fungal order Sordariales.</title>
        <authorList>
            <person name="Hensen N."/>
            <person name="Bonometti L."/>
            <person name="Westerberg I."/>
            <person name="Brannstrom I.O."/>
            <person name="Guillou S."/>
            <person name="Cros-Aarteil S."/>
            <person name="Calhoun S."/>
            <person name="Haridas S."/>
            <person name="Kuo A."/>
            <person name="Mondo S."/>
            <person name="Pangilinan J."/>
            <person name="Riley R."/>
            <person name="LaButti K."/>
            <person name="Andreopoulos B."/>
            <person name="Lipzen A."/>
            <person name="Chen C."/>
            <person name="Yan M."/>
            <person name="Daum C."/>
            <person name="Ng V."/>
            <person name="Clum A."/>
            <person name="Steindorff A."/>
            <person name="Ohm R.A."/>
            <person name="Martin F."/>
            <person name="Silar P."/>
            <person name="Natvig D.O."/>
            <person name="Lalanne C."/>
            <person name="Gautier V."/>
            <person name="Ament-Velasquez S.L."/>
            <person name="Kruys A."/>
            <person name="Hutchinson M.I."/>
            <person name="Powell A.J."/>
            <person name="Barry K."/>
            <person name="Miller A.N."/>
            <person name="Grigoriev I.V."/>
            <person name="Debuchy R."/>
            <person name="Gladieux P."/>
            <person name="Hiltunen Thoren M."/>
            <person name="Johannesson H."/>
        </authorList>
    </citation>
    <scope>NUCLEOTIDE SEQUENCE</scope>
    <source>
        <strain evidence="6">CBS 955.72</strain>
    </source>
</reference>
<dbReference type="PANTHER" id="PTHR12612">
    <property type="entry name" value="NUCLEAR TRANSPORT FACTOR 2"/>
    <property type="match status" value="1"/>
</dbReference>
<comment type="function">
    <text evidence="3">Facilitates protein transport into the nucleus. Could be part of a multicomponent system of cytosolic factors that assemble at the pore complex during nuclear import.</text>
</comment>
<dbReference type="InterPro" id="IPR045875">
    <property type="entry name" value="NTF2"/>
</dbReference>
<reference evidence="6" key="2">
    <citation type="submission" date="2023-06" db="EMBL/GenBank/DDBJ databases">
        <authorList>
            <consortium name="Lawrence Berkeley National Laboratory"/>
            <person name="Haridas S."/>
            <person name="Hensen N."/>
            <person name="Bonometti L."/>
            <person name="Westerberg I."/>
            <person name="Brannstrom I.O."/>
            <person name="Guillou S."/>
            <person name="Cros-Aarteil S."/>
            <person name="Calhoun S."/>
            <person name="Kuo A."/>
            <person name="Mondo S."/>
            <person name="Pangilinan J."/>
            <person name="Riley R."/>
            <person name="Labutti K."/>
            <person name="Andreopoulos B."/>
            <person name="Lipzen A."/>
            <person name="Chen C."/>
            <person name="Yanf M."/>
            <person name="Daum C."/>
            <person name="Ng V."/>
            <person name="Clum A."/>
            <person name="Steindorff A."/>
            <person name="Ohm R."/>
            <person name="Martin F."/>
            <person name="Silar P."/>
            <person name="Natvig D."/>
            <person name="Lalanne C."/>
            <person name="Gautier V."/>
            <person name="Ament-Velasquez S.L."/>
            <person name="Kruys A."/>
            <person name="Hutchinson M.I."/>
            <person name="Powell A.J."/>
            <person name="Barry K."/>
            <person name="Miller A.N."/>
            <person name="Grigoriev I.V."/>
            <person name="Debuchy R."/>
            <person name="Gladieux P."/>
            <person name="Thoren M.H."/>
            <person name="Johannesson H."/>
        </authorList>
    </citation>
    <scope>NUCLEOTIDE SEQUENCE</scope>
    <source>
        <strain evidence="6">CBS 955.72</strain>
    </source>
</reference>
<dbReference type="EMBL" id="JAUIQD010000005">
    <property type="protein sequence ID" value="KAK3349976.1"/>
    <property type="molecule type" value="Genomic_DNA"/>
</dbReference>
<keyword evidence="4" id="KW-0653">Protein transport</keyword>
<dbReference type="InterPro" id="IPR018222">
    <property type="entry name" value="Nuclear_transport_factor_2_euk"/>
</dbReference>
<dbReference type="Pfam" id="PF02136">
    <property type="entry name" value="NTF2"/>
    <property type="match status" value="1"/>
</dbReference>
<evidence type="ECO:0000256" key="4">
    <source>
        <dbReference type="RuleBase" id="RU369002"/>
    </source>
</evidence>